<evidence type="ECO:0000256" key="2">
    <source>
        <dbReference type="ARBA" id="ARBA00004496"/>
    </source>
</evidence>
<evidence type="ECO:0000256" key="6">
    <source>
        <dbReference type="ARBA" id="ARBA00014679"/>
    </source>
</evidence>
<feature type="region of interest" description="Disordered" evidence="18">
    <location>
        <begin position="233"/>
        <end position="280"/>
    </location>
</feature>
<evidence type="ECO:0000256" key="3">
    <source>
        <dbReference type="ARBA" id="ARBA00007630"/>
    </source>
</evidence>
<keyword evidence="10 15" id="KW-0949">S-adenosyl-L-methionine</keyword>
<dbReference type="InterPro" id="IPR029028">
    <property type="entry name" value="Alpha/beta_knot_MTases"/>
</dbReference>
<evidence type="ECO:0000256" key="5">
    <source>
        <dbReference type="ARBA" id="ARBA00012807"/>
    </source>
</evidence>
<evidence type="ECO:0000256" key="12">
    <source>
        <dbReference type="ARBA" id="ARBA00029736"/>
    </source>
</evidence>
<dbReference type="PIRSF" id="PIRSF000386">
    <property type="entry name" value="tRNA_mtase"/>
    <property type="match status" value="1"/>
</dbReference>
<accession>A0A9D1QAH1</accession>
<feature type="compositionally biased region" description="Low complexity" evidence="18">
    <location>
        <begin position="255"/>
        <end position="268"/>
    </location>
</feature>
<dbReference type="HAMAP" id="MF_00605">
    <property type="entry name" value="TrmD"/>
    <property type="match status" value="1"/>
</dbReference>
<evidence type="ECO:0000256" key="17">
    <source>
        <dbReference type="RuleBase" id="RU003464"/>
    </source>
</evidence>
<evidence type="ECO:0000256" key="11">
    <source>
        <dbReference type="ARBA" id="ARBA00022694"/>
    </source>
</evidence>
<evidence type="ECO:0000313" key="21">
    <source>
        <dbReference type="Proteomes" id="UP000823933"/>
    </source>
</evidence>
<evidence type="ECO:0000256" key="18">
    <source>
        <dbReference type="SAM" id="MobiDB-lite"/>
    </source>
</evidence>
<comment type="catalytic activity">
    <reaction evidence="14 15 17">
        <text>guanosine(37) in tRNA + S-adenosyl-L-methionine = N(1)-methylguanosine(37) in tRNA + S-adenosyl-L-homocysteine + H(+)</text>
        <dbReference type="Rhea" id="RHEA:36899"/>
        <dbReference type="Rhea" id="RHEA-COMP:10145"/>
        <dbReference type="Rhea" id="RHEA-COMP:10147"/>
        <dbReference type="ChEBI" id="CHEBI:15378"/>
        <dbReference type="ChEBI" id="CHEBI:57856"/>
        <dbReference type="ChEBI" id="CHEBI:59789"/>
        <dbReference type="ChEBI" id="CHEBI:73542"/>
        <dbReference type="ChEBI" id="CHEBI:74269"/>
        <dbReference type="EC" id="2.1.1.228"/>
    </reaction>
</comment>
<dbReference type="InterPro" id="IPR029026">
    <property type="entry name" value="tRNA_m1G_MTases_N"/>
</dbReference>
<sequence>MRVDIATLFPEMCQRVLDESILGRAARRGCIETHCHQIRDYTLNRQKQTDDYPYGGGCGMVMYAQPIADCIRAIQRQVAEQGRPAPHIVFMTAGGQRYSEAHARRLAAYDSLLLVCGHYEGIDERVIEAFADEEISIGDYILTGGELASLVVADSVLRLQPGVLAEQKGYEEESYWNGLLEYPQYTRPEVWEGRAVPPILLSGNHKAVDDWRGEQSRARTRARRPDLWEAYLAAGGWDGTPPPKKPSRHRKKKAAAPAGETPETAPAALPQPPAEEPKTD</sequence>
<evidence type="ECO:0000256" key="14">
    <source>
        <dbReference type="ARBA" id="ARBA00047783"/>
    </source>
</evidence>
<organism evidence="20 21">
    <name type="scientific">Candidatus Faecalibacterium intestinigallinarum</name>
    <dbReference type="NCBI Taxonomy" id="2838581"/>
    <lineage>
        <taxon>Bacteria</taxon>
        <taxon>Bacillati</taxon>
        <taxon>Bacillota</taxon>
        <taxon>Clostridia</taxon>
        <taxon>Eubacteriales</taxon>
        <taxon>Oscillospiraceae</taxon>
        <taxon>Faecalibacterium</taxon>
    </lineage>
</organism>
<evidence type="ECO:0000256" key="15">
    <source>
        <dbReference type="HAMAP-Rule" id="MF_00605"/>
    </source>
</evidence>
<dbReference type="PANTHER" id="PTHR46417:SF1">
    <property type="entry name" value="TRNA (GUANINE-N(1)-)-METHYLTRANSFERASE"/>
    <property type="match status" value="1"/>
</dbReference>
<feature type="compositionally biased region" description="Basic residues" evidence="18">
    <location>
        <begin position="245"/>
        <end position="254"/>
    </location>
</feature>
<dbReference type="FunFam" id="3.40.1280.10:FF:000001">
    <property type="entry name" value="tRNA (guanine-N(1)-)-methyltransferase"/>
    <property type="match status" value="1"/>
</dbReference>
<keyword evidence="9 15" id="KW-0808">Transferase</keyword>
<keyword evidence="8 15" id="KW-0489">Methyltransferase</keyword>
<dbReference type="NCBIfam" id="TIGR00088">
    <property type="entry name" value="trmD"/>
    <property type="match status" value="1"/>
</dbReference>
<dbReference type="GO" id="GO:0002939">
    <property type="term" value="P:tRNA N1-guanine methylation"/>
    <property type="evidence" value="ECO:0007669"/>
    <property type="project" value="TreeGrafter"/>
</dbReference>
<comment type="subcellular location">
    <subcellularLocation>
        <location evidence="2 15 17">Cytoplasm</location>
    </subcellularLocation>
</comment>
<dbReference type="InterPro" id="IPR002649">
    <property type="entry name" value="tRNA_m1G_MeTrfase_TrmD"/>
</dbReference>
<comment type="similarity">
    <text evidence="3 15 17">Belongs to the RNA methyltransferase TrmD family.</text>
</comment>
<keyword evidence="7 15" id="KW-0963">Cytoplasm</keyword>
<evidence type="ECO:0000256" key="8">
    <source>
        <dbReference type="ARBA" id="ARBA00022603"/>
    </source>
</evidence>
<feature type="binding site" evidence="15 16">
    <location>
        <position position="117"/>
    </location>
    <ligand>
        <name>S-adenosyl-L-methionine</name>
        <dbReference type="ChEBI" id="CHEBI:59789"/>
    </ligand>
</feature>
<dbReference type="Gene3D" id="1.10.1270.20">
    <property type="entry name" value="tRNA(m1g37)methyltransferase, domain 2"/>
    <property type="match status" value="1"/>
</dbReference>
<name>A0A9D1QAH1_9FIRM</name>
<reference evidence="20" key="2">
    <citation type="submission" date="2021-04" db="EMBL/GenBank/DDBJ databases">
        <authorList>
            <person name="Gilroy R."/>
        </authorList>
    </citation>
    <scope>NUCLEOTIDE SEQUENCE</scope>
    <source>
        <strain evidence="20">ChiHcolR34-3080</strain>
    </source>
</reference>
<proteinExistence type="inferred from homology"/>
<dbReference type="CDD" id="cd18080">
    <property type="entry name" value="TrmD-like"/>
    <property type="match status" value="1"/>
</dbReference>
<dbReference type="NCBIfam" id="NF000648">
    <property type="entry name" value="PRK00026.1"/>
    <property type="match status" value="1"/>
</dbReference>
<dbReference type="GO" id="GO:0052906">
    <property type="term" value="F:tRNA (guanine(37)-N1)-methyltransferase activity"/>
    <property type="evidence" value="ECO:0007669"/>
    <property type="project" value="UniProtKB-UniRule"/>
</dbReference>
<evidence type="ECO:0000259" key="19">
    <source>
        <dbReference type="Pfam" id="PF01746"/>
    </source>
</evidence>
<dbReference type="PANTHER" id="PTHR46417">
    <property type="entry name" value="TRNA (GUANINE-N(1)-)-METHYLTRANSFERASE"/>
    <property type="match status" value="1"/>
</dbReference>
<dbReference type="EC" id="2.1.1.228" evidence="5 15"/>
<evidence type="ECO:0000256" key="7">
    <source>
        <dbReference type="ARBA" id="ARBA00022490"/>
    </source>
</evidence>
<comment type="caution">
    <text evidence="20">The sequence shown here is derived from an EMBL/GenBank/DDBJ whole genome shotgun (WGS) entry which is preliminary data.</text>
</comment>
<protein>
    <recommendedName>
        <fullName evidence="6 15">tRNA (guanine-N(1)-)-methyltransferase</fullName>
        <ecNumber evidence="5 15">2.1.1.228</ecNumber>
    </recommendedName>
    <alternativeName>
        <fullName evidence="12 15">M1G-methyltransferase</fullName>
    </alternativeName>
    <alternativeName>
        <fullName evidence="13 15">tRNA [GM37] methyltransferase</fullName>
    </alternativeName>
</protein>
<evidence type="ECO:0000256" key="10">
    <source>
        <dbReference type="ARBA" id="ARBA00022691"/>
    </source>
</evidence>
<evidence type="ECO:0000256" key="1">
    <source>
        <dbReference type="ARBA" id="ARBA00002634"/>
    </source>
</evidence>
<dbReference type="GO" id="GO:0005829">
    <property type="term" value="C:cytosol"/>
    <property type="evidence" value="ECO:0007669"/>
    <property type="project" value="TreeGrafter"/>
</dbReference>
<dbReference type="SUPFAM" id="SSF75217">
    <property type="entry name" value="alpha/beta knot"/>
    <property type="match status" value="1"/>
</dbReference>
<evidence type="ECO:0000313" key="20">
    <source>
        <dbReference type="EMBL" id="HIW09760.1"/>
    </source>
</evidence>
<comment type="subunit">
    <text evidence="4 15 17">Homodimer.</text>
</comment>
<dbReference type="InterPro" id="IPR023148">
    <property type="entry name" value="tRNA_m1G_MeTrfase_C_sf"/>
</dbReference>
<evidence type="ECO:0000256" key="9">
    <source>
        <dbReference type="ARBA" id="ARBA00022679"/>
    </source>
</evidence>
<feature type="domain" description="tRNA methyltransferase TRMD/TRM10-type" evidence="19">
    <location>
        <begin position="1"/>
        <end position="229"/>
    </location>
</feature>
<dbReference type="EMBL" id="DXHQ01000120">
    <property type="protein sequence ID" value="HIW09760.1"/>
    <property type="molecule type" value="Genomic_DNA"/>
</dbReference>
<dbReference type="InterPro" id="IPR016009">
    <property type="entry name" value="tRNA_MeTrfase_TRMD/TRM10"/>
</dbReference>
<evidence type="ECO:0000256" key="13">
    <source>
        <dbReference type="ARBA" id="ARBA00033392"/>
    </source>
</evidence>
<reference evidence="20" key="1">
    <citation type="journal article" date="2021" name="PeerJ">
        <title>Extensive microbial diversity within the chicken gut microbiome revealed by metagenomics and culture.</title>
        <authorList>
            <person name="Gilroy R."/>
            <person name="Ravi A."/>
            <person name="Getino M."/>
            <person name="Pursley I."/>
            <person name="Horton D.L."/>
            <person name="Alikhan N.F."/>
            <person name="Baker D."/>
            <person name="Gharbi K."/>
            <person name="Hall N."/>
            <person name="Watson M."/>
            <person name="Adriaenssens E.M."/>
            <person name="Foster-Nyarko E."/>
            <person name="Jarju S."/>
            <person name="Secka A."/>
            <person name="Antonio M."/>
            <person name="Oren A."/>
            <person name="Chaudhuri R.R."/>
            <person name="La Ragione R."/>
            <person name="Hildebrand F."/>
            <person name="Pallen M.J."/>
        </authorList>
    </citation>
    <scope>NUCLEOTIDE SEQUENCE</scope>
    <source>
        <strain evidence="20">ChiHcolR34-3080</strain>
    </source>
</reference>
<dbReference type="Proteomes" id="UP000823933">
    <property type="component" value="Unassembled WGS sequence"/>
</dbReference>
<feature type="binding site" evidence="15 16">
    <location>
        <begin position="137"/>
        <end position="142"/>
    </location>
    <ligand>
        <name>S-adenosyl-L-methionine</name>
        <dbReference type="ChEBI" id="CHEBI:59789"/>
    </ligand>
</feature>
<dbReference type="Gene3D" id="3.40.1280.10">
    <property type="match status" value="1"/>
</dbReference>
<evidence type="ECO:0000256" key="16">
    <source>
        <dbReference type="PIRSR" id="PIRSR000386-1"/>
    </source>
</evidence>
<dbReference type="AlphaFoldDB" id="A0A9D1QAH1"/>
<evidence type="ECO:0000256" key="4">
    <source>
        <dbReference type="ARBA" id="ARBA00011738"/>
    </source>
</evidence>
<gene>
    <name evidence="15 20" type="primary">trmD</name>
    <name evidence="20" type="ORF">H9890_10225</name>
</gene>
<comment type="function">
    <text evidence="1 15 17">Specifically methylates guanosine-37 in various tRNAs.</text>
</comment>
<keyword evidence="11 15" id="KW-0819">tRNA processing</keyword>
<dbReference type="Pfam" id="PF01746">
    <property type="entry name" value="tRNA_m1G_MT"/>
    <property type="match status" value="1"/>
</dbReference>